<comment type="pathway">
    <text evidence="2">Glycan metabolism.</text>
</comment>
<sequence>MNSWPCEDVGRRNSTLGNKLECNGSLCKDLHGSFSLVPAVSPTRPQENVTSSSTQSGQLRDSAAGSPNKAPDEEEVLCDPKFGGGEPGAHQSPTGDQNMKQDQRERSCDPKSGLCKIDDDQEISQTASLLKFSGDVAKNDEKENPMQKSKPLCDTWEPRFDLCDMAGEVRILGNSSSVLFVDVDPSRPAANESWRIRPYARKGDNAALEHVRQVLVSSLPAQGGAAACAVHHDVPAIVFSISGYTGNFFHDFTDVLVPLFLTSRPFNGEVQFLITDYKWWWVNKYRLILEQLTRYDIIDFDKEHKVHCYPRAVVGLRRHKELSIDPSKPPQGFSMVEFARFMRTAFSLERDTVTRAGSGRKPRLMIISRKRTRSLVNVGKVVQMAQKVGFEVVVGEMGFSSDVASFARLVNSCDVLMGVHGAGLTNLIFLPTNGTLIQIVPWGGLEWISNLDFGQPAVDAHLTYLQYTIKAEESTLIQQYPRDHPVFKNPFSIHRQGWDALRSIFLDKQNVRLDVKRFRSLLQQVLSNLLRQ</sequence>
<dbReference type="GO" id="GO:0000139">
    <property type="term" value="C:Golgi membrane"/>
    <property type="evidence" value="ECO:0007669"/>
    <property type="project" value="UniProtKB-SubCell"/>
</dbReference>
<feature type="compositionally biased region" description="Basic and acidic residues" evidence="6">
    <location>
        <begin position="99"/>
        <end position="109"/>
    </location>
</feature>
<evidence type="ECO:0000313" key="8">
    <source>
        <dbReference type="EMBL" id="MQM13735.1"/>
    </source>
</evidence>
<evidence type="ECO:0000313" key="9">
    <source>
        <dbReference type="Proteomes" id="UP000652761"/>
    </source>
</evidence>
<dbReference type="OrthoDB" id="529273at2759"/>
<evidence type="ECO:0000256" key="2">
    <source>
        <dbReference type="ARBA" id="ARBA00004881"/>
    </source>
</evidence>
<keyword evidence="3" id="KW-0328">Glycosyltransferase</keyword>
<proteinExistence type="predicted"/>
<evidence type="ECO:0000256" key="4">
    <source>
        <dbReference type="ARBA" id="ARBA00022679"/>
    </source>
</evidence>
<evidence type="ECO:0000256" key="6">
    <source>
        <dbReference type="SAM" id="MobiDB-lite"/>
    </source>
</evidence>
<keyword evidence="5" id="KW-0325">Glycoprotein</keyword>
<dbReference type="AlphaFoldDB" id="A0A843X5V0"/>
<protein>
    <recommendedName>
        <fullName evidence="7">Glycosyltransferase 61 catalytic domain-containing protein</fullName>
    </recommendedName>
</protein>
<accession>A0A843X5V0</accession>
<dbReference type="GO" id="GO:0016763">
    <property type="term" value="F:pentosyltransferase activity"/>
    <property type="evidence" value="ECO:0007669"/>
    <property type="project" value="UniProtKB-ARBA"/>
</dbReference>
<evidence type="ECO:0000259" key="7">
    <source>
        <dbReference type="Pfam" id="PF04577"/>
    </source>
</evidence>
<comment type="subcellular location">
    <subcellularLocation>
        <location evidence="1">Golgi apparatus membrane</location>
        <topology evidence="1">Single-pass type II membrane protein</topology>
    </subcellularLocation>
</comment>
<feature type="region of interest" description="Disordered" evidence="6">
    <location>
        <begin position="38"/>
        <end position="120"/>
    </location>
</feature>
<evidence type="ECO:0000256" key="3">
    <source>
        <dbReference type="ARBA" id="ARBA00022676"/>
    </source>
</evidence>
<evidence type="ECO:0000256" key="5">
    <source>
        <dbReference type="ARBA" id="ARBA00023180"/>
    </source>
</evidence>
<keyword evidence="4" id="KW-0808">Transferase</keyword>
<dbReference type="Pfam" id="PF04577">
    <property type="entry name" value="Glyco_transf_61"/>
    <property type="match status" value="1"/>
</dbReference>
<dbReference type="PANTHER" id="PTHR20961">
    <property type="entry name" value="GLYCOSYLTRANSFERASE"/>
    <property type="match status" value="1"/>
</dbReference>
<keyword evidence="9" id="KW-1185">Reference proteome</keyword>
<feature type="domain" description="Glycosyltransferase 61 catalytic" evidence="7">
    <location>
        <begin position="248"/>
        <end position="435"/>
    </location>
</feature>
<dbReference type="EMBL" id="NMUH01005804">
    <property type="protein sequence ID" value="MQM13735.1"/>
    <property type="molecule type" value="Genomic_DNA"/>
</dbReference>
<reference evidence="8" key="1">
    <citation type="submission" date="2017-07" db="EMBL/GenBank/DDBJ databases">
        <title>Taro Niue Genome Assembly and Annotation.</title>
        <authorList>
            <person name="Atibalentja N."/>
            <person name="Keating K."/>
            <person name="Fields C.J."/>
        </authorList>
    </citation>
    <scope>NUCLEOTIDE SEQUENCE</scope>
    <source>
        <strain evidence="8">Niue_2</strain>
        <tissue evidence="8">Leaf</tissue>
    </source>
</reference>
<organism evidence="8 9">
    <name type="scientific">Colocasia esculenta</name>
    <name type="common">Wild taro</name>
    <name type="synonym">Arum esculentum</name>
    <dbReference type="NCBI Taxonomy" id="4460"/>
    <lineage>
        <taxon>Eukaryota</taxon>
        <taxon>Viridiplantae</taxon>
        <taxon>Streptophyta</taxon>
        <taxon>Embryophyta</taxon>
        <taxon>Tracheophyta</taxon>
        <taxon>Spermatophyta</taxon>
        <taxon>Magnoliopsida</taxon>
        <taxon>Liliopsida</taxon>
        <taxon>Araceae</taxon>
        <taxon>Aroideae</taxon>
        <taxon>Colocasieae</taxon>
        <taxon>Colocasia</taxon>
    </lineage>
</organism>
<dbReference type="InterPro" id="IPR007657">
    <property type="entry name" value="Glycosyltransferase_61"/>
</dbReference>
<name>A0A843X5V0_COLES</name>
<dbReference type="PANTHER" id="PTHR20961:SF5">
    <property type="entry name" value="GLYCOSYLTRANSFERASE-RELATED"/>
    <property type="match status" value="1"/>
</dbReference>
<dbReference type="InterPro" id="IPR049625">
    <property type="entry name" value="Glyco_transf_61_cat"/>
</dbReference>
<comment type="caution">
    <text evidence="8">The sequence shown here is derived from an EMBL/GenBank/DDBJ whole genome shotgun (WGS) entry which is preliminary data.</text>
</comment>
<feature type="compositionally biased region" description="Polar residues" evidence="6">
    <location>
        <begin position="43"/>
        <end position="59"/>
    </location>
</feature>
<gene>
    <name evidence="8" type="ORF">Taro_046661</name>
</gene>
<dbReference type="Proteomes" id="UP000652761">
    <property type="component" value="Unassembled WGS sequence"/>
</dbReference>
<evidence type="ECO:0000256" key="1">
    <source>
        <dbReference type="ARBA" id="ARBA00004323"/>
    </source>
</evidence>